<feature type="domain" description="Thiamine-binding protein" evidence="2">
    <location>
        <begin position="5"/>
        <end position="97"/>
    </location>
</feature>
<dbReference type="GO" id="GO:0005829">
    <property type="term" value="C:cytosol"/>
    <property type="evidence" value="ECO:0007669"/>
    <property type="project" value="TreeGrafter"/>
</dbReference>
<dbReference type="InterPro" id="IPR002767">
    <property type="entry name" value="Thiamine_BP"/>
</dbReference>
<name>A0A143YHB4_9LACT</name>
<dbReference type="SUPFAM" id="SSF89957">
    <property type="entry name" value="MTH1187/YkoF-like"/>
    <property type="match status" value="1"/>
</dbReference>
<dbReference type="RefSeq" id="WP_087032379.1">
    <property type="nucleotide sequence ID" value="NZ_FJNE01000003.1"/>
</dbReference>
<gene>
    <name evidence="3" type="ORF">Tpal_1116</name>
</gene>
<dbReference type="PANTHER" id="PTHR33777:SF1">
    <property type="entry name" value="UPF0045 PROTEIN ECM15"/>
    <property type="match status" value="1"/>
</dbReference>
<evidence type="ECO:0000313" key="4">
    <source>
        <dbReference type="Proteomes" id="UP000242754"/>
    </source>
</evidence>
<accession>A0A143YHB4</accession>
<dbReference type="Pfam" id="PF01910">
    <property type="entry name" value="Thiamine_BP"/>
    <property type="match status" value="1"/>
</dbReference>
<dbReference type="InterPro" id="IPR051614">
    <property type="entry name" value="UPF0045_domain"/>
</dbReference>
<dbReference type="AlphaFoldDB" id="A0A143YHB4"/>
<proteinExistence type="inferred from homology"/>
<keyword evidence="4" id="KW-1185">Reference proteome</keyword>
<evidence type="ECO:0000256" key="1">
    <source>
        <dbReference type="ARBA" id="ARBA00010272"/>
    </source>
</evidence>
<dbReference type="InterPro" id="IPR029756">
    <property type="entry name" value="MTH1187/YkoF-like"/>
</dbReference>
<reference evidence="3 4" key="1">
    <citation type="submission" date="2016-02" db="EMBL/GenBank/DDBJ databases">
        <authorList>
            <person name="Wen L."/>
            <person name="He K."/>
            <person name="Yang H."/>
        </authorList>
    </citation>
    <scope>NUCLEOTIDE SEQUENCE [LARGE SCALE GENOMIC DNA]</scope>
    <source>
        <strain evidence="3">Trichococcus palustris</strain>
    </source>
</reference>
<dbReference type="STRING" id="140314.SAMN04488076_12013"/>
<dbReference type="Proteomes" id="UP000242754">
    <property type="component" value="Unassembled WGS sequence"/>
</dbReference>
<dbReference type="OrthoDB" id="5886358at2"/>
<organism evidence="3 4">
    <name type="scientific">Trichococcus palustris</name>
    <dbReference type="NCBI Taxonomy" id="140314"/>
    <lineage>
        <taxon>Bacteria</taxon>
        <taxon>Bacillati</taxon>
        <taxon>Bacillota</taxon>
        <taxon>Bacilli</taxon>
        <taxon>Lactobacillales</taxon>
        <taxon>Carnobacteriaceae</taxon>
        <taxon>Trichococcus</taxon>
    </lineage>
</organism>
<dbReference type="EMBL" id="FJNE01000003">
    <property type="protein sequence ID" value="CZQ89298.1"/>
    <property type="molecule type" value="Genomic_DNA"/>
</dbReference>
<dbReference type="PANTHER" id="PTHR33777">
    <property type="entry name" value="UPF0045 PROTEIN ECM15"/>
    <property type="match status" value="1"/>
</dbReference>
<sequence length="99" mass="10972">MNANVSIQVLPQGLNSDAEVVAIVDKVIAYIASTGLTYFVGPTETAIEGDYDQLMEVVKNCQLIATENGCDKVLSFVKITYARERDILTIDEKTKKYHE</sequence>
<protein>
    <recommendedName>
        <fullName evidence="2">Thiamine-binding protein domain-containing protein</fullName>
    </recommendedName>
</protein>
<comment type="similarity">
    <text evidence="1">Belongs to the UPF0045 family.</text>
</comment>
<dbReference type="Gene3D" id="3.30.70.930">
    <property type="match status" value="1"/>
</dbReference>
<evidence type="ECO:0000313" key="3">
    <source>
        <dbReference type="EMBL" id="CZQ89298.1"/>
    </source>
</evidence>
<evidence type="ECO:0000259" key="2">
    <source>
        <dbReference type="Pfam" id="PF01910"/>
    </source>
</evidence>